<proteinExistence type="predicted"/>
<dbReference type="Pfam" id="PF08808">
    <property type="entry name" value="RES"/>
    <property type="match status" value="1"/>
</dbReference>
<dbReference type="EMBL" id="RBZY01000028">
    <property type="protein sequence ID" value="RWR18652.1"/>
    <property type="molecule type" value="Genomic_DNA"/>
</dbReference>
<protein>
    <submittedName>
        <fullName evidence="2">RES domain-containing protein</fullName>
    </submittedName>
</protein>
<evidence type="ECO:0000259" key="1">
    <source>
        <dbReference type="Pfam" id="PF08808"/>
    </source>
</evidence>
<sequence>MYRSHGTAHGAWYYDNGVEGRFNLHGARGTCCTALSVDTAVRERIRGRVSRKGVVSRALADSFVVSVVSAPTEHRCAAVNDVAAAKHGIVRELTTMSDYSIPQAWAQAFEDAGYGGVLYGSAFTTGSPDAYALFGDAGAPSAHAGHTATRHLSGEDACRALGWTVANTPVTGGMNIV</sequence>
<comment type="caution">
    <text evidence="2">The sequence shown here is derived from an EMBL/GenBank/DDBJ whole genome shotgun (WGS) entry which is preliminary data.</text>
</comment>
<evidence type="ECO:0000313" key="2">
    <source>
        <dbReference type="EMBL" id="RWR18652.1"/>
    </source>
</evidence>
<dbReference type="InterPro" id="IPR014914">
    <property type="entry name" value="RES_dom"/>
</dbReference>
<organism evidence="2 3">
    <name type="scientific">Microbacterium enclense</name>
    <dbReference type="NCBI Taxonomy" id="993073"/>
    <lineage>
        <taxon>Bacteria</taxon>
        <taxon>Bacillati</taxon>
        <taxon>Actinomycetota</taxon>
        <taxon>Actinomycetes</taxon>
        <taxon>Micrococcales</taxon>
        <taxon>Microbacteriaceae</taxon>
        <taxon>Microbacterium</taxon>
    </lineage>
</organism>
<accession>A0A3S3P3U9</accession>
<dbReference type="Proteomes" id="UP000285970">
    <property type="component" value="Unassembled WGS sequence"/>
</dbReference>
<gene>
    <name evidence="2" type="ORF">D8Y23_09010</name>
</gene>
<feature type="domain" description="RES" evidence="1">
    <location>
        <begin position="2"/>
        <end position="139"/>
    </location>
</feature>
<dbReference type="AlphaFoldDB" id="A0A3S3P3U9"/>
<evidence type="ECO:0000313" key="3">
    <source>
        <dbReference type="Proteomes" id="UP000285970"/>
    </source>
</evidence>
<name>A0A3S3P3U9_9MICO</name>
<reference evidence="2 3" key="1">
    <citation type="journal article" date="2018" name="Front. Microbiol.">
        <title>Novel Insights Into Bacterial Dimethylsulfoniopropionate Catabolism in the East China Sea.</title>
        <authorList>
            <person name="Liu J."/>
            <person name="Liu J."/>
            <person name="Zhang S.H."/>
            <person name="Liang J."/>
            <person name="Lin H."/>
            <person name="Song D."/>
            <person name="Yang G.P."/>
            <person name="Todd J.D."/>
            <person name="Zhang X.H."/>
        </authorList>
    </citation>
    <scope>NUCLEOTIDE SEQUENCE [LARGE SCALE GENOMIC DNA]</scope>
    <source>
        <strain evidence="2 3">ZYFD042</strain>
    </source>
</reference>
<dbReference type="RefSeq" id="WP_240663852.1">
    <property type="nucleotide sequence ID" value="NZ_RBZY01000028.1"/>
</dbReference>